<evidence type="ECO:0000256" key="1">
    <source>
        <dbReference type="SAM" id="MobiDB-lite"/>
    </source>
</evidence>
<keyword evidence="2" id="KW-0472">Membrane</keyword>
<gene>
    <name evidence="4" type="ORF">LIER_11055</name>
</gene>
<feature type="region of interest" description="Disordered" evidence="1">
    <location>
        <begin position="22"/>
        <end position="48"/>
    </location>
</feature>
<dbReference type="EMBL" id="BAABME010002018">
    <property type="protein sequence ID" value="GAA0152623.1"/>
    <property type="molecule type" value="Genomic_DNA"/>
</dbReference>
<keyword evidence="3" id="KW-0732">Signal</keyword>
<sequence length="97" mass="9913">MSRFTILMIMIVVSAWVSHAATSPYQPPKTPSTLAAQPPHVGAHKGSPVVVKSPAPAPLMTTPSPAPAPVAASDGYALRIALCVICIGLASSLVVMI</sequence>
<protein>
    <recommendedName>
        <fullName evidence="6">Transmembrane protein</fullName>
    </recommendedName>
</protein>
<evidence type="ECO:0008006" key="6">
    <source>
        <dbReference type="Google" id="ProtNLM"/>
    </source>
</evidence>
<name>A0AAV3PND9_LITER</name>
<feature type="transmembrane region" description="Helical" evidence="2">
    <location>
        <begin position="76"/>
        <end position="96"/>
    </location>
</feature>
<evidence type="ECO:0000256" key="3">
    <source>
        <dbReference type="SAM" id="SignalP"/>
    </source>
</evidence>
<comment type="caution">
    <text evidence="4">The sequence shown here is derived from an EMBL/GenBank/DDBJ whole genome shotgun (WGS) entry which is preliminary data.</text>
</comment>
<evidence type="ECO:0000313" key="5">
    <source>
        <dbReference type="Proteomes" id="UP001454036"/>
    </source>
</evidence>
<proteinExistence type="predicted"/>
<evidence type="ECO:0000313" key="4">
    <source>
        <dbReference type="EMBL" id="GAA0152623.1"/>
    </source>
</evidence>
<feature type="signal peptide" evidence="3">
    <location>
        <begin position="1"/>
        <end position="20"/>
    </location>
</feature>
<accession>A0AAV3PND9</accession>
<organism evidence="4 5">
    <name type="scientific">Lithospermum erythrorhizon</name>
    <name type="common">Purple gromwell</name>
    <name type="synonym">Lithospermum officinale var. erythrorhizon</name>
    <dbReference type="NCBI Taxonomy" id="34254"/>
    <lineage>
        <taxon>Eukaryota</taxon>
        <taxon>Viridiplantae</taxon>
        <taxon>Streptophyta</taxon>
        <taxon>Embryophyta</taxon>
        <taxon>Tracheophyta</taxon>
        <taxon>Spermatophyta</taxon>
        <taxon>Magnoliopsida</taxon>
        <taxon>eudicotyledons</taxon>
        <taxon>Gunneridae</taxon>
        <taxon>Pentapetalae</taxon>
        <taxon>asterids</taxon>
        <taxon>lamiids</taxon>
        <taxon>Boraginales</taxon>
        <taxon>Boraginaceae</taxon>
        <taxon>Boraginoideae</taxon>
        <taxon>Lithospermeae</taxon>
        <taxon>Lithospermum</taxon>
    </lineage>
</organism>
<evidence type="ECO:0000256" key="2">
    <source>
        <dbReference type="SAM" id="Phobius"/>
    </source>
</evidence>
<keyword evidence="2" id="KW-1133">Transmembrane helix</keyword>
<feature type="chain" id="PRO_5043573508" description="Transmembrane protein" evidence="3">
    <location>
        <begin position="21"/>
        <end position="97"/>
    </location>
</feature>
<keyword evidence="2" id="KW-0812">Transmembrane</keyword>
<keyword evidence="5" id="KW-1185">Reference proteome</keyword>
<reference evidence="4 5" key="1">
    <citation type="submission" date="2024-01" db="EMBL/GenBank/DDBJ databases">
        <title>The complete chloroplast genome sequence of Lithospermum erythrorhizon: insights into the phylogenetic relationship among Boraginaceae species and the maternal lineages of purple gromwells.</title>
        <authorList>
            <person name="Okada T."/>
            <person name="Watanabe K."/>
        </authorList>
    </citation>
    <scope>NUCLEOTIDE SEQUENCE [LARGE SCALE GENOMIC DNA]</scope>
</reference>
<dbReference type="AlphaFoldDB" id="A0AAV3PND9"/>
<dbReference type="Proteomes" id="UP001454036">
    <property type="component" value="Unassembled WGS sequence"/>
</dbReference>